<keyword evidence="2" id="KW-1185">Reference proteome</keyword>
<gene>
    <name evidence="1" type="primary">AVEN_208486_1</name>
    <name evidence="1" type="ORF">NPIL_352681</name>
</gene>
<name>A0A8X6MNE7_NEPPI</name>
<proteinExistence type="predicted"/>
<sequence length="110" mass="12742">MKKKNDSYMTVLSLHVNNRSISDLWSLDTMGILDPADKQSQTELENETKELFLNSIKQDKDGRYVVSLPWLEDHPTLPSNKSLSEKRLKNSVDRIKALNSLQDYENVFED</sequence>
<dbReference type="AlphaFoldDB" id="A0A8X6MNE7"/>
<reference evidence="1" key="1">
    <citation type="submission" date="2020-08" db="EMBL/GenBank/DDBJ databases">
        <title>Multicomponent nature underlies the extraordinary mechanical properties of spider dragline silk.</title>
        <authorList>
            <person name="Kono N."/>
            <person name="Nakamura H."/>
            <person name="Mori M."/>
            <person name="Yoshida Y."/>
            <person name="Ohtoshi R."/>
            <person name="Malay A.D."/>
            <person name="Moran D.A.P."/>
            <person name="Tomita M."/>
            <person name="Numata K."/>
            <person name="Arakawa K."/>
        </authorList>
    </citation>
    <scope>NUCLEOTIDE SEQUENCE</scope>
</reference>
<comment type="caution">
    <text evidence="1">The sequence shown here is derived from an EMBL/GenBank/DDBJ whole genome shotgun (WGS) entry which is preliminary data.</text>
</comment>
<dbReference type="EMBL" id="BMAW01049158">
    <property type="protein sequence ID" value="GFS69449.1"/>
    <property type="molecule type" value="Genomic_DNA"/>
</dbReference>
<evidence type="ECO:0000313" key="1">
    <source>
        <dbReference type="EMBL" id="GFS69449.1"/>
    </source>
</evidence>
<evidence type="ECO:0000313" key="2">
    <source>
        <dbReference type="Proteomes" id="UP000887013"/>
    </source>
</evidence>
<organism evidence="1 2">
    <name type="scientific">Nephila pilipes</name>
    <name type="common">Giant wood spider</name>
    <name type="synonym">Nephila maculata</name>
    <dbReference type="NCBI Taxonomy" id="299642"/>
    <lineage>
        <taxon>Eukaryota</taxon>
        <taxon>Metazoa</taxon>
        <taxon>Ecdysozoa</taxon>
        <taxon>Arthropoda</taxon>
        <taxon>Chelicerata</taxon>
        <taxon>Arachnida</taxon>
        <taxon>Araneae</taxon>
        <taxon>Araneomorphae</taxon>
        <taxon>Entelegynae</taxon>
        <taxon>Araneoidea</taxon>
        <taxon>Nephilidae</taxon>
        <taxon>Nephila</taxon>
    </lineage>
</organism>
<protein>
    <submittedName>
        <fullName evidence="1">Integrase catalytic domain-containing protein</fullName>
    </submittedName>
</protein>
<accession>A0A8X6MNE7</accession>
<dbReference type="Proteomes" id="UP000887013">
    <property type="component" value="Unassembled WGS sequence"/>
</dbReference>
<dbReference type="OrthoDB" id="6433940at2759"/>